<dbReference type="EMBL" id="MRTP01000014">
    <property type="protein sequence ID" value="OMF49455.1"/>
    <property type="molecule type" value="Genomic_DNA"/>
</dbReference>
<dbReference type="STRING" id="297318.BK138_30150"/>
<dbReference type="AlphaFoldDB" id="A0A1R1ECB5"/>
<sequence length="192" mass="21914">MSITSTLNLNDPRVIRTRQLIMDAFVFLLSKQNFNSITISDITKKATINRATFYAHFPDKFALIDSMLADAFIDFVKARVNPSSTLDEGTVKSIVIALCEYHEASNKRCVRGYDDIAPLVEKNIKIQLQNFISELINESCEESDSRTREVAIIMMTWSIYGVTYRWNQDGRSESPEQFAEIVIPLLKSFIKS</sequence>
<dbReference type="Pfam" id="PF00440">
    <property type="entry name" value="TetR_N"/>
    <property type="match status" value="1"/>
</dbReference>
<accession>A0A1R1ECB5</accession>
<dbReference type="InterPro" id="IPR039532">
    <property type="entry name" value="TetR_C_Firmicutes"/>
</dbReference>
<evidence type="ECO:0000256" key="2">
    <source>
        <dbReference type="PROSITE-ProRule" id="PRU00335"/>
    </source>
</evidence>
<proteinExistence type="predicted"/>
<dbReference type="PROSITE" id="PS50977">
    <property type="entry name" value="HTH_TETR_2"/>
    <property type="match status" value="1"/>
</dbReference>
<name>A0A1R1ECB5_9BACL</name>
<keyword evidence="1 2" id="KW-0238">DNA-binding</keyword>
<keyword evidence="5" id="KW-1185">Reference proteome</keyword>
<organism evidence="4 5">
    <name type="scientific">Paenibacillus rhizosphaerae</name>
    <dbReference type="NCBI Taxonomy" id="297318"/>
    <lineage>
        <taxon>Bacteria</taxon>
        <taxon>Bacillati</taxon>
        <taxon>Bacillota</taxon>
        <taxon>Bacilli</taxon>
        <taxon>Bacillales</taxon>
        <taxon>Paenibacillaceae</taxon>
        <taxon>Paenibacillus</taxon>
    </lineage>
</organism>
<dbReference type="Pfam" id="PF14278">
    <property type="entry name" value="TetR_C_8"/>
    <property type="match status" value="1"/>
</dbReference>
<dbReference type="InterPro" id="IPR009057">
    <property type="entry name" value="Homeodomain-like_sf"/>
</dbReference>
<dbReference type="RefSeq" id="WP_076175413.1">
    <property type="nucleotide sequence ID" value="NZ_MRTP01000014.1"/>
</dbReference>
<evidence type="ECO:0000256" key="1">
    <source>
        <dbReference type="ARBA" id="ARBA00023125"/>
    </source>
</evidence>
<dbReference type="Gene3D" id="1.10.357.10">
    <property type="entry name" value="Tetracycline Repressor, domain 2"/>
    <property type="match status" value="1"/>
</dbReference>
<dbReference type="Proteomes" id="UP000187172">
    <property type="component" value="Unassembled WGS sequence"/>
</dbReference>
<protein>
    <recommendedName>
        <fullName evidence="3">HTH tetR-type domain-containing protein</fullName>
    </recommendedName>
</protein>
<evidence type="ECO:0000313" key="5">
    <source>
        <dbReference type="Proteomes" id="UP000187172"/>
    </source>
</evidence>
<dbReference type="InterPro" id="IPR050624">
    <property type="entry name" value="HTH-type_Tx_Regulator"/>
</dbReference>
<feature type="DNA-binding region" description="H-T-H motif" evidence="2">
    <location>
        <begin position="38"/>
        <end position="57"/>
    </location>
</feature>
<dbReference type="PANTHER" id="PTHR43479">
    <property type="entry name" value="ACREF/ENVCD OPERON REPRESSOR-RELATED"/>
    <property type="match status" value="1"/>
</dbReference>
<reference evidence="4 5" key="1">
    <citation type="submission" date="2016-11" db="EMBL/GenBank/DDBJ databases">
        <title>Paenibacillus species isolates.</title>
        <authorList>
            <person name="Beno S.M."/>
        </authorList>
    </citation>
    <scope>NUCLEOTIDE SEQUENCE [LARGE SCALE GENOMIC DNA]</scope>
    <source>
        <strain evidence="4 5">FSL R5-0378</strain>
    </source>
</reference>
<feature type="domain" description="HTH tetR-type" evidence="3">
    <location>
        <begin position="15"/>
        <end position="75"/>
    </location>
</feature>
<gene>
    <name evidence="4" type="ORF">BK138_30150</name>
</gene>
<dbReference type="GO" id="GO:0003677">
    <property type="term" value="F:DNA binding"/>
    <property type="evidence" value="ECO:0007669"/>
    <property type="project" value="UniProtKB-UniRule"/>
</dbReference>
<dbReference type="SUPFAM" id="SSF46689">
    <property type="entry name" value="Homeodomain-like"/>
    <property type="match status" value="1"/>
</dbReference>
<evidence type="ECO:0000259" key="3">
    <source>
        <dbReference type="PROSITE" id="PS50977"/>
    </source>
</evidence>
<evidence type="ECO:0000313" key="4">
    <source>
        <dbReference type="EMBL" id="OMF49455.1"/>
    </source>
</evidence>
<dbReference type="PANTHER" id="PTHR43479:SF7">
    <property type="entry name" value="TETR-FAMILY TRANSCRIPTIONAL REGULATOR"/>
    <property type="match status" value="1"/>
</dbReference>
<dbReference type="InterPro" id="IPR001647">
    <property type="entry name" value="HTH_TetR"/>
</dbReference>
<comment type="caution">
    <text evidence="4">The sequence shown here is derived from an EMBL/GenBank/DDBJ whole genome shotgun (WGS) entry which is preliminary data.</text>
</comment>